<evidence type="ECO:0000313" key="2">
    <source>
        <dbReference type="Proteomes" id="UP000554342"/>
    </source>
</evidence>
<name>A0A840Z1I9_9SPHN</name>
<gene>
    <name evidence="1" type="ORF">FHR23_002719</name>
</gene>
<sequence>MPQIGTFTREETGFIGNLLTLLLVQDIIIVPAEPSDAENAPDYRVHVFDAMSNETTAEIGAGWKRIGEKAGEYVALLIDDPTFMQPIRANLFRDDDAGKDWSLHWSRPRDRAEKD</sequence>
<protein>
    <submittedName>
        <fullName evidence="1">Uncharacterized protein (DUF736 family)</fullName>
    </submittedName>
</protein>
<comment type="caution">
    <text evidence="1">The sequence shown here is derived from an EMBL/GenBank/DDBJ whole genome shotgun (WGS) entry which is preliminary data.</text>
</comment>
<organism evidence="1 2">
    <name type="scientific">Stakelama sediminis</name>
    <dbReference type="NCBI Taxonomy" id="463200"/>
    <lineage>
        <taxon>Bacteria</taxon>
        <taxon>Pseudomonadati</taxon>
        <taxon>Pseudomonadota</taxon>
        <taxon>Alphaproteobacteria</taxon>
        <taxon>Sphingomonadales</taxon>
        <taxon>Sphingomonadaceae</taxon>
        <taxon>Stakelama</taxon>
    </lineage>
</organism>
<proteinExistence type="predicted"/>
<accession>A0A840Z1I9</accession>
<keyword evidence="2" id="KW-1185">Reference proteome</keyword>
<dbReference type="Proteomes" id="UP000554342">
    <property type="component" value="Unassembled WGS sequence"/>
</dbReference>
<dbReference type="Pfam" id="PF05284">
    <property type="entry name" value="DUF736"/>
    <property type="match status" value="1"/>
</dbReference>
<dbReference type="EMBL" id="JACIJI010000006">
    <property type="protein sequence ID" value="MBB5719763.1"/>
    <property type="molecule type" value="Genomic_DNA"/>
</dbReference>
<dbReference type="InterPro" id="IPR007948">
    <property type="entry name" value="DUF736"/>
</dbReference>
<dbReference type="AlphaFoldDB" id="A0A840Z1I9"/>
<reference evidence="1 2" key="1">
    <citation type="submission" date="2020-08" db="EMBL/GenBank/DDBJ databases">
        <title>Genomic Encyclopedia of Type Strains, Phase IV (KMG-IV): sequencing the most valuable type-strain genomes for metagenomic binning, comparative biology and taxonomic classification.</title>
        <authorList>
            <person name="Goeker M."/>
        </authorList>
    </citation>
    <scope>NUCLEOTIDE SEQUENCE [LARGE SCALE GENOMIC DNA]</scope>
    <source>
        <strain evidence="1 2">DSM 27203</strain>
    </source>
</reference>
<evidence type="ECO:0000313" key="1">
    <source>
        <dbReference type="EMBL" id="MBB5719763.1"/>
    </source>
</evidence>
<dbReference type="RefSeq" id="WP_184004997.1">
    <property type="nucleotide sequence ID" value="NZ_BAABIF010000006.1"/>
</dbReference>